<name>A0A1B6MKR0_9HEMI</name>
<dbReference type="PROSITE" id="PS50878">
    <property type="entry name" value="RT_POL"/>
    <property type="match status" value="1"/>
</dbReference>
<accession>A0A1B6MKR0</accession>
<evidence type="ECO:0000259" key="1">
    <source>
        <dbReference type="PROSITE" id="PS50878"/>
    </source>
</evidence>
<dbReference type="InterPro" id="IPR043502">
    <property type="entry name" value="DNA/RNA_pol_sf"/>
</dbReference>
<feature type="domain" description="Reverse transcriptase" evidence="1">
    <location>
        <begin position="337"/>
        <end position="610"/>
    </location>
</feature>
<dbReference type="Pfam" id="PF00078">
    <property type="entry name" value="RVT_1"/>
    <property type="match status" value="1"/>
</dbReference>
<evidence type="ECO:0000313" key="2">
    <source>
        <dbReference type="EMBL" id="JAT36504.1"/>
    </source>
</evidence>
<proteinExistence type="predicted"/>
<reference evidence="2" key="1">
    <citation type="submission" date="2015-11" db="EMBL/GenBank/DDBJ databases">
        <title>De novo transcriptome assembly of four potential Pierce s Disease insect vectors from Arizona vineyards.</title>
        <authorList>
            <person name="Tassone E.E."/>
        </authorList>
    </citation>
    <scope>NUCLEOTIDE SEQUENCE</scope>
</reference>
<organism evidence="2">
    <name type="scientific">Graphocephala atropunctata</name>
    <dbReference type="NCBI Taxonomy" id="36148"/>
    <lineage>
        <taxon>Eukaryota</taxon>
        <taxon>Metazoa</taxon>
        <taxon>Ecdysozoa</taxon>
        <taxon>Arthropoda</taxon>
        <taxon>Hexapoda</taxon>
        <taxon>Insecta</taxon>
        <taxon>Pterygota</taxon>
        <taxon>Neoptera</taxon>
        <taxon>Paraneoptera</taxon>
        <taxon>Hemiptera</taxon>
        <taxon>Auchenorrhyncha</taxon>
        <taxon>Membracoidea</taxon>
        <taxon>Cicadellidae</taxon>
        <taxon>Cicadellinae</taxon>
        <taxon>Cicadellini</taxon>
        <taxon>Graphocephala</taxon>
    </lineage>
</organism>
<feature type="non-terminal residue" evidence="2">
    <location>
        <position position="1"/>
    </location>
</feature>
<dbReference type="GO" id="GO:0071897">
    <property type="term" value="P:DNA biosynthetic process"/>
    <property type="evidence" value="ECO:0007669"/>
    <property type="project" value="UniProtKB-ARBA"/>
</dbReference>
<dbReference type="PANTHER" id="PTHR33332">
    <property type="entry name" value="REVERSE TRANSCRIPTASE DOMAIN-CONTAINING PROTEIN"/>
    <property type="match status" value="1"/>
</dbReference>
<dbReference type="InterPro" id="IPR000477">
    <property type="entry name" value="RT_dom"/>
</dbReference>
<dbReference type="SUPFAM" id="SSF56672">
    <property type="entry name" value="DNA/RNA polymerases"/>
    <property type="match status" value="1"/>
</dbReference>
<gene>
    <name evidence="2" type="ORF">g.39878</name>
</gene>
<dbReference type="AlphaFoldDB" id="A0A1B6MKR0"/>
<dbReference type="CDD" id="cd01650">
    <property type="entry name" value="RT_nLTR_like"/>
    <property type="match status" value="1"/>
</dbReference>
<sequence length="804" mass="92210">INVDILQENNDSKKITELLACYNITRHKLPATRTTSSSSTSIDWVCTNLEQNEIITKVDQTGLSDHTAQIITLISQKISNPIPKEKRRVFSEQSIHQLKLLLSNEDWTEIQTIQNVDTAYDSFCNIFQYSLDIACPYATSNKKRKPTKYVWDEESKLLRKIYIEANEQYLCSGLLEDKAEVAGRKKDYDLKLKKLRKDQNAVFIDQADNKSKALWQVINQERKGKNEKLIEMVLQVNGRDVREPKDIANNFNQFFANTAERTLNENNQQNNSASNFYILQPNILETLTLYPATPEEVKKTIDSLKPKTSAGIGEISAKLAKSCKEEIAIPLTTIINKSFQQGIFPSKLKTAKVYPKFKNGPTTETSSYRPISLLPTFSKIIEKIALTRLLLHLEQNHLLTNYQHGYLKGRSTTTALIQLIENIIDKLEEGYIVTSLYLDFNKAFDCLNHDCLLDKLNALGVTGTALSWFDSYLRNRQQMVEVKCLSNNTLKKAQSTLTTMQRGVPQGSVLGPVLFLLLTNDLPDRLKDVCQTVMFADDTVITVAEKSNEQLDINAYIAFNMTKQYCYSNDLVLNEKKTLQMIYNIRKKEIEAGLPELKKEENAKYLGIVIDENLTWRTHIDQLCKKLSSGTYVIRRTKQTSGIKTSKIAYFALFESHLRYGLAIWGGTTSSNLERVLIQQKRAIRSLAGLNYQDSCRESFKELKILTVVALYIREIILYAVRTKQDRHRDLHQHNTRNAIDFSLPTHHLSLYEKKPSYRGALFYNNMPGHLKKVSGQRLSRQLTAWLEDRPFYSVKEFLERALD</sequence>
<protein>
    <recommendedName>
        <fullName evidence="1">Reverse transcriptase domain-containing protein</fullName>
    </recommendedName>
</protein>
<dbReference type="EMBL" id="GEBQ01003473">
    <property type="protein sequence ID" value="JAT36504.1"/>
    <property type="molecule type" value="Transcribed_RNA"/>
</dbReference>